<dbReference type="InterPro" id="IPR039740">
    <property type="entry name" value="CNOT10"/>
</dbReference>
<sequence length="154" mass="16691">MDSRDTSLSSAATRDGASPDDDAGLSVAASLAKDAALLFQSRKFSECLDVLNQLLQKKEDDPKVLHNIAIAEYFRDGCSDPKKLLEVLNNVKVIYGFLLIFTQKAPVGNAPIESLQTVSGEQPTPSRLPTKEASSNWDPRRPNSSGREGGFDIP</sequence>
<feature type="compositionally biased region" description="Polar residues" evidence="1">
    <location>
        <begin position="1"/>
        <end position="12"/>
    </location>
</feature>
<evidence type="ECO:0008006" key="3">
    <source>
        <dbReference type="Google" id="ProtNLM"/>
    </source>
</evidence>
<evidence type="ECO:0000256" key="1">
    <source>
        <dbReference type="SAM" id="MobiDB-lite"/>
    </source>
</evidence>
<gene>
    <name evidence="2" type="ORF">VITISV_020807</name>
</gene>
<organism evidence="2">
    <name type="scientific">Vitis vinifera</name>
    <name type="common">Grape</name>
    <dbReference type="NCBI Taxonomy" id="29760"/>
    <lineage>
        <taxon>Eukaryota</taxon>
        <taxon>Viridiplantae</taxon>
        <taxon>Streptophyta</taxon>
        <taxon>Embryophyta</taxon>
        <taxon>Tracheophyta</taxon>
        <taxon>Spermatophyta</taxon>
        <taxon>Magnoliopsida</taxon>
        <taxon>eudicotyledons</taxon>
        <taxon>Gunneridae</taxon>
        <taxon>Pentapetalae</taxon>
        <taxon>rosids</taxon>
        <taxon>Vitales</taxon>
        <taxon>Vitaceae</taxon>
        <taxon>Viteae</taxon>
        <taxon>Vitis</taxon>
    </lineage>
</organism>
<dbReference type="ExpressionAtlas" id="A5BUX0">
    <property type="expression patterns" value="baseline and differential"/>
</dbReference>
<dbReference type="GO" id="GO:0030014">
    <property type="term" value="C:CCR4-NOT complex"/>
    <property type="evidence" value="ECO:0007669"/>
    <property type="project" value="InterPro"/>
</dbReference>
<dbReference type="AlphaFoldDB" id="A5BUX0"/>
<proteinExistence type="predicted"/>
<dbReference type="PANTHER" id="PTHR12979:SF5">
    <property type="entry name" value="CCR4-NOT TRANSCRIPTION COMPLEX SUBUNIT 10"/>
    <property type="match status" value="1"/>
</dbReference>
<name>A5BUX0_VITVI</name>
<dbReference type="PANTHER" id="PTHR12979">
    <property type="entry name" value="CCR4-NOT TRANSCRIPTION COMPLEX SUBUNIT 10"/>
    <property type="match status" value="1"/>
</dbReference>
<evidence type="ECO:0000313" key="2">
    <source>
        <dbReference type="EMBL" id="CAN83603.1"/>
    </source>
</evidence>
<feature type="region of interest" description="Disordered" evidence="1">
    <location>
        <begin position="115"/>
        <end position="154"/>
    </location>
</feature>
<protein>
    <recommendedName>
        <fullName evidence="3">CCR4-NOT transcription complex subunit 10</fullName>
    </recommendedName>
</protein>
<accession>A5BUX0</accession>
<reference evidence="2" key="1">
    <citation type="journal article" date="2007" name="PLoS ONE">
        <title>The first genome sequence of an elite grapevine cultivar (Pinot noir Vitis vinifera L.): coping with a highly heterozygous genome.</title>
        <authorList>
            <person name="Velasco R."/>
            <person name="Zharkikh A."/>
            <person name="Troggio M."/>
            <person name="Cartwright D.A."/>
            <person name="Cestaro A."/>
            <person name="Pruss D."/>
            <person name="Pindo M."/>
            <person name="FitzGerald L.M."/>
            <person name="Vezzulli S."/>
            <person name="Reid J."/>
            <person name="Malacarne G."/>
            <person name="Iliev D."/>
            <person name="Coppola G."/>
            <person name="Wardell B."/>
            <person name="Micheletti D."/>
            <person name="Macalma T."/>
            <person name="Facci M."/>
            <person name="Mitchell J.T."/>
            <person name="Perazzolli M."/>
            <person name="Eldredge G."/>
            <person name="Gatto P."/>
            <person name="Oyzerski R."/>
            <person name="Moretto M."/>
            <person name="Gutin N."/>
            <person name="Stefanini M."/>
            <person name="Chen Y."/>
            <person name="Segala C."/>
            <person name="Davenport C."/>
            <person name="Dematte L."/>
            <person name="Mraz A."/>
            <person name="Battilana J."/>
            <person name="Stormo K."/>
            <person name="Costa F."/>
            <person name="Tao Q."/>
            <person name="Si-Ammour A."/>
            <person name="Harkins T."/>
            <person name="Lackey A."/>
            <person name="Perbost C."/>
            <person name="Taillon B."/>
            <person name="Stella A."/>
            <person name="Solovyev V."/>
            <person name="Fawcett J.A."/>
            <person name="Sterck L."/>
            <person name="Vandepoele K."/>
            <person name="Grando S.M."/>
            <person name="Toppo S."/>
            <person name="Moser C."/>
            <person name="Lanchbury J."/>
            <person name="Bogden R."/>
            <person name="Skolnick M."/>
            <person name="Sgaramella V."/>
            <person name="Bhatnagar S.K."/>
            <person name="Fontana P."/>
            <person name="Gutin A."/>
            <person name="Van de Peer Y."/>
            <person name="Salamini F."/>
            <person name="Viola R."/>
        </authorList>
    </citation>
    <scope>NUCLEOTIDE SEQUENCE</scope>
</reference>
<dbReference type="EMBL" id="AM472102">
    <property type="protein sequence ID" value="CAN83603.1"/>
    <property type="molecule type" value="Genomic_DNA"/>
</dbReference>
<feature type="region of interest" description="Disordered" evidence="1">
    <location>
        <begin position="1"/>
        <end position="22"/>
    </location>
</feature>
<feature type="compositionally biased region" description="Polar residues" evidence="1">
    <location>
        <begin position="115"/>
        <end position="146"/>
    </location>
</feature>
<dbReference type="OrthoDB" id="25157at2759"/>